<dbReference type="InterPro" id="IPR051229">
    <property type="entry name" value="ALYREF_mRNA_export"/>
</dbReference>
<accession>A0A9W8B6B2</accession>
<keyword evidence="1 2" id="KW-0694">RNA-binding</keyword>
<dbReference type="InterPro" id="IPR000504">
    <property type="entry name" value="RRM_dom"/>
</dbReference>
<dbReference type="OrthoDB" id="6159137at2759"/>
<feature type="compositionally biased region" description="Basic residues" evidence="3">
    <location>
        <begin position="204"/>
        <end position="219"/>
    </location>
</feature>
<feature type="compositionally biased region" description="Basic and acidic residues" evidence="3">
    <location>
        <begin position="11"/>
        <end position="22"/>
    </location>
</feature>
<gene>
    <name evidence="5" type="ORF">H4R34_000920</name>
</gene>
<dbReference type="PROSITE" id="PS50102">
    <property type="entry name" value="RRM"/>
    <property type="match status" value="1"/>
</dbReference>
<dbReference type="InterPro" id="IPR035979">
    <property type="entry name" value="RBD_domain_sf"/>
</dbReference>
<organism evidence="5 6">
    <name type="scientific">Dimargaris verticillata</name>
    <dbReference type="NCBI Taxonomy" id="2761393"/>
    <lineage>
        <taxon>Eukaryota</taxon>
        <taxon>Fungi</taxon>
        <taxon>Fungi incertae sedis</taxon>
        <taxon>Zoopagomycota</taxon>
        <taxon>Kickxellomycotina</taxon>
        <taxon>Dimargaritomycetes</taxon>
        <taxon>Dimargaritales</taxon>
        <taxon>Dimargaritaceae</taxon>
        <taxon>Dimargaris</taxon>
    </lineage>
</organism>
<comment type="caution">
    <text evidence="5">The sequence shown here is derived from an EMBL/GenBank/DDBJ whole genome shotgun (WGS) entry which is preliminary data.</text>
</comment>
<dbReference type="GO" id="GO:0006406">
    <property type="term" value="P:mRNA export from nucleus"/>
    <property type="evidence" value="ECO:0007669"/>
    <property type="project" value="TreeGrafter"/>
</dbReference>
<dbReference type="SUPFAM" id="SSF54928">
    <property type="entry name" value="RNA-binding domain, RBD"/>
    <property type="match status" value="1"/>
</dbReference>
<feature type="compositionally biased region" description="Low complexity" evidence="3">
    <location>
        <begin position="190"/>
        <end position="203"/>
    </location>
</feature>
<feature type="region of interest" description="Disordered" evidence="3">
    <location>
        <begin position="1"/>
        <end position="84"/>
    </location>
</feature>
<proteinExistence type="predicted"/>
<dbReference type="Proteomes" id="UP001151582">
    <property type="component" value="Unassembled WGS sequence"/>
</dbReference>
<dbReference type="GO" id="GO:0005634">
    <property type="term" value="C:nucleus"/>
    <property type="evidence" value="ECO:0007669"/>
    <property type="project" value="TreeGrafter"/>
</dbReference>
<dbReference type="GO" id="GO:0003729">
    <property type="term" value="F:mRNA binding"/>
    <property type="evidence" value="ECO:0007669"/>
    <property type="project" value="TreeGrafter"/>
</dbReference>
<dbReference type="EMBL" id="JANBQB010000033">
    <property type="protein sequence ID" value="KAJ1984012.1"/>
    <property type="molecule type" value="Genomic_DNA"/>
</dbReference>
<dbReference type="Pfam" id="PF00076">
    <property type="entry name" value="RRM_1"/>
    <property type="match status" value="1"/>
</dbReference>
<name>A0A9W8B6B2_9FUNG</name>
<evidence type="ECO:0000256" key="3">
    <source>
        <dbReference type="SAM" id="MobiDB-lite"/>
    </source>
</evidence>
<dbReference type="Gene3D" id="3.30.70.330">
    <property type="match status" value="1"/>
</dbReference>
<sequence>MATALDMDLDEIIKKERADKKPQSAAPQKGKTPGSRRKRTSKKSESGETGMDVDEPAKSPRRSRRRGPVAKGRVGKDGGSAINSRLGISSSAAAAILKTTPVAPAKAGSQTIYVSNLDPNASAEDLRTSFQQFGHIIKCTLIYNRQNRPSGNAEITFAKWGSANTAVNTMDGITADGRKLHARLVESAPTAAKASTPAPAAASAKRRVVLSKRGARRRSPAATKKPSTTFKVVL</sequence>
<dbReference type="InterPro" id="IPR012677">
    <property type="entry name" value="Nucleotide-bd_a/b_plait_sf"/>
</dbReference>
<reference evidence="5" key="1">
    <citation type="submission" date="2022-07" db="EMBL/GenBank/DDBJ databases">
        <title>Phylogenomic reconstructions and comparative analyses of Kickxellomycotina fungi.</title>
        <authorList>
            <person name="Reynolds N.K."/>
            <person name="Stajich J.E."/>
            <person name="Barry K."/>
            <person name="Grigoriev I.V."/>
            <person name="Crous P."/>
            <person name="Smith M.E."/>
        </authorList>
    </citation>
    <scope>NUCLEOTIDE SEQUENCE</scope>
    <source>
        <strain evidence="5">RSA 567</strain>
    </source>
</reference>
<dbReference type="CDD" id="cd00590">
    <property type="entry name" value="RRM_SF"/>
    <property type="match status" value="1"/>
</dbReference>
<evidence type="ECO:0000313" key="5">
    <source>
        <dbReference type="EMBL" id="KAJ1984012.1"/>
    </source>
</evidence>
<protein>
    <recommendedName>
        <fullName evidence="4">RRM domain-containing protein</fullName>
    </recommendedName>
</protein>
<evidence type="ECO:0000256" key="1">
    <source>
        <dbReference type="ARBA" id="ARBA00022884"/>
    </source>
</evidence>
<keyword evidence="6" id="KW-1185">Reference proteome</keyword>
<feature type="domain" description="RRM" evidence="4">
    <location>
        <begin position="110"/>
        <end position="187"/>
    </location>
</feature>
<dbReference type="SMART" id="SM00360">
    <property type="entry name" value="RRM"/>
    <property type="match status" value="1"/>
</dbReference>
<evidence type="ECO:0000259" key="4">
    <source>
        <dbReference type="PROSITE" id="PS50102"/>
    </source>
</evidence>
<evidence type="ECO:0000313" key="6">
    <source>
        <dbReference type="Proteomes" id="UP001151582"/>
    </source>
</evidence>
<dbReference type="PANTHER" id="PTHR19965:SF35">
    <property type="entry name" value="RNA ANNEALING PROTEIN YRA1"/>
    <property type="match status" value="1"/>
</dbReference>
<feature type="region of interest" description="Disordered" evidence="3">
    <location>
        <begin position="190"/>
        <end position="229"/>
    </location>
</feature>
<feature type="compositionally biased region" description="Basic residues" evidence="3">
    <location>
        <begin position="59"/>
        <end position="68"/>
    </location>
</feature>
<dbReference type="AlphaFoldDB" id="A0A9W8B6B2"/>
<evidence type="ECO:0000256" key="2">
    <source>
        <dbReference type="PROSITE-ProRule" id="PRU00176"/>
    </source>
</evidence>
<dbReference type="PANTHER" id="PTHR19965">
    <property type="entry name" value="RNA AND EXPORT FACTOR BINDING PROTEIN"/>
    <property type="match status" value="1"/>
</dbReference>